<dbReference type="AlphaFoldDB" id="A0A2S9YCV1"/>
<evidence type="ECO:0000313" key="1">
    <source>
        <dbReference type="EMBL" id="PRQ02831.1"/>
    </source>
</evidence>
<dbReference type="RefSeq" id="WP_181197598.1">
    <property type="nucleotide sequence ID" value="NZ_PVNK01000110.1"/>
</dbReference>
<evidence type="ECO:0000313" key="2">
    <source>
        <dbReference type="Proteomes" id="UP000237968"/>
    </source>
</evidence>
<accession>A0A2S9YCV1</accession>
<protein>
    <recommendedName>
        <fullName evidence="3">DUF1415 domain-containing protein</fullName>
    </recommendedName>
</protein>
<name>A0A2S9YCV1_9BACT</name>
<reference evidence="1 2" key="1">
    <citation type="submission" date="2018-03" db="EMBL/GenBank/DDBJ databases">
        <title>Draft Genome Sequences of the Obligatory Marine Myxobacteria Enhygromyxa salina SWB005.</title>
        <authorList>
            <person name="Poehlein A."/>
            <person name="Moghaddam J.A."/>
            <person name="Harms H."/>
            <person name="Alanjari M."/>
            <person name="Koenig G.M."/>
            <person name="Daniel R."/>
            <person name="Schaeberle T.F."/>
        </authorList>
    </citation>
    <scope>NUCLEOTIDE SEQUENCE [LARGE SCALE GENOMIC DNA]</scope>
    <source>
        <strain evidence="1 2">SWB005</strain>
    </source>
</reference>
<proteinExistence type="predicted"/>
<evidence type="ECO:0008006" key="3">
    <source>
        <dbReference type="Google" id="ProtNLM"/>
    </source>
</evidence>
<comment type="caution">
    <text evidence="1">The sequence shown here is derived from an EMBL/GenBank/DDBJ whole genome shotgun (WGS) entry which is preliminary data.</text>
</comment>
<dbReference type="EMBL" id="PVNK01000110">
    <property type="protein sequence ID" value="PRQ02831.1"/>
    <property type="molecule type" value="Genomic_DNA"/>
</dbReference>
<dbReference type="Pfam" id="PF07209">
    <property type="entry name" value="DUF1415"/>
    <property type="match status" value="1"/>
</dbReference>
<dbReference type="Proteomes" id="UP000237968">
    <property type="component" value="Unassembled WGS sequence"/>
</dbReference>
<sequence length="241" mass="26983">MSEPPGWPPDDAVIQAIHDRYQREIIEGLGLCPFARRSREQGRVHRPVFVATAEREPSPLEVAQTLAALVDADREAEIVLLTFPIPPGHRWWQPRAFEGLLAALREAWRAVPPPREFYMVSFHPRLELPPERALTADSLVSIIRRSPDPVIQCVDAELLDRVRRQAQVAARERMLAELEQRDPALAKLFANSVASDPELSSDIARQNFQAHGGEEDRAALERAIAALLADRDRAYGVGGED</sequence>
<keyword evidence="2" id="KW-1185">Reference proteome</keyword>
<organism evidence="1 2">
    <name type="scientific">Enhygromyxa salina</name>
    <dbReference type="NCBI Taxonomy" id="215803"/>
    <lineage>
        <taxon>Bacteria</taxon>
        <taxon>Pseudomonadati</taxon>
        <taxon>Myxococcota</taxon>
        <taxon>Polyangia</taxon>
        <taxon>Nannocystales</taxon>
        <taxon>Nannocystaceae</taxon>
        <taxon>Enhygromyxa</taxon>
    </lineage>
</organism>
<gene>
    <name evidence="1" type="ORF">ENSA5_20080</name>
</gene>
<dbReference type="InterPro" id="IPR009858">
    <property type="entry name" value="DUF1415"/>
</dbReference>